<dbReference type="Proteomes" id="UP000824540">
    <property type="component" value="Unassembled WGS sequence"/>
</dbReference>
<protein>
    <submittedName>
        <fullName evidence="2">Uncharacterized protein</fullName>
    </submittedName>
</protein>
<reference evidence="2" key="1">
    <citation type="thesis" date="2021" institute="BYU ScholarsArchive" country="Provo, UT, USA">
        <title>Applications of and Algorithms for Genome Assembly and Genomic Analyses with an Emphasis on Marine Teleosts.</title>
        <authorList>
            <person name="Pickett B.D."/>
        </authorList>
    </citation>
    <scope>NUCLEOTIDE SEQUENCE</scope>
    <source>
        <strain evidence="2">HI-2016</strain>
    </source>
</reference>
<proteinExistence type="predicted"/>
<sequence>MTQLNPLMRGHLLLTWRGGGRPERHVQLKRSSVIGSDSADDSSPYLPMQRCPGHVSVVIYALFSYPGVEETNKLLDREGDMTDRSDRRKAKGALFSEKQ</sequence>
<evidence type="ECO:0000256" key="1">
    <source>
        <dbReference type="SAM" id="MobiDB-lite"/>
    </source>
</evidence>
<evidence type="ECO:0000313" key="3">
    <source>
        <dbReference type="Proteomes" id="UP000824540"/>
    </source>
</evidence>
<dbReference type="EMBL" id="JAFBMS010000096">
    <property type="protein sequence ID" value="KAG9337079.1"/>
    <property type="molecule type" value="Genomic_DNA"/>
</dbReference>
<keyword evidence="3" id="KW-1185">Reference proteome</keyword>
<comment type="caution">
    <text evidence="2">The sequence shown here is derived from an EMBL/GenBank/DDBJ whole genome shotgun (WGS) entry which is preliminary data.</text>
</comment>
<gene>
    <name evidence="2" type="ORF">JZ751_029847</name>
</gene>
<accession>A0A8T2N9U1</accession>
<feature type="region of interest" description="Disordered" evidence="1">
    <location>
        <begin position="76"/>
        <end position="99"/>
    </location>
</feature>
<name>A0A8T2N9U1_9TELE</name>
<evidence type="ECO:0000313" key="2">
    <source>
        <dbReference type="EMBL" id="KAG9337079.1"/>
    </source>
</evidence>
<dbReference type="AlphaFoldDB" id="A0A8T2N9U1"/>
<feature type="compositionally biased region" description="Basic and acidic residues" evidence="1">
    <location>
        <begin position="76"/>
        <end position="86"/>
    </location>
</feature>
<organism evidence="2 3">
    <name type="scientific">Albula glossodonta</name>
    <name type="common">roundjaw bonefish</name>
    <dbReference type="NCBI Taxonomy" id="121402"/>
    <lineage>
        <taxon>Eukaryota</taxon>
        <taxon>Metazoa</taxon>
        <taxon>Chordata</taxon>
        <taxon>Craniata</taxon>
        <taxon>Vertebrata</taxon>
        <taxon>Euteleostomi</taxon>
        <taxon>Actinopterygii</taxon>
        <taxon>Neopterygii</taxon>
        <taxon>Teleostei</taxon>
        <taxon>Albuliformes</taxon>
        <taxon>Albulidae</taxon>
        <taxon>Albula</taxon>
    </lineage>
</organism>